<keyword evidence="15" id="KW-1185">Reference proteome</keyword>
<dbReference type="Gene3D" id="3.40.50.300">
    <property type="entry name" value="P-loop containing nucleotide triphosphate hydrolases"/>
    <property type="match status" value="2"/>
</dbReference>
<dbReference type="Gene3D" id="1.10.10.10">
    <property type="entry name" value="Winged helix-like DNA-binding domain superfamily/Winged helix DNA-binding domain"/>
    <property type="match status" value="1"/>
</dbReference>
<evidence type="ECO:0000259" key="12">
    <source>
        <dbReference type="PROSITE" id="PS51192"/>
    </source>
</evidence>
<dbReference type="Pfam" id="PF09382">
    <property type="entry name" value="RQC"/>
    <property type="match status" value="1"/>
</dbReference>
<feature type="region of interest" description="Disordered" evidence="11">
    <location>
        <begin position="324"/>
        <end position="343"/>
    </location>
</feature>
<dbReference type="InterPro" id="IPR001650">
    <property type="entry name" value="Helicase_C-like"/>
</dbReference>
<comment type="caution">
    <text evidence="14">The sequence shown here is derived from an EMBL/GenBank/DDBJ whole genome shotgun (WGS) entry which is preliminary data.</text>
</comment>
<dbReference type="InterPro" id="IPR004589">
    <property type="entry name" value="DNA_helicase_ATP-dep_RecQ"/>
</dbReference>
<dbReference type="SMART" id="SM00490">
    <property type="entry name" value="HELICc"/>
    <property type="match status" value="1"/>
</dbReference>
<dbReference type="SUPFAM" id="SSF52540">
    <property type="entry name" value="P-loop containing nucleoside triphosphate hydrolases"/>
    <property type="match status" value="1"/>
</dbReference>
<dbReference type="InterPro" id="IPR002347">
    <property type="entry name" value="SDR_fam"/>
</dbReference>
<dbReference type="GO" id="GO:0006260">
    <property type="term" value="P:DNA replication"/>
    <property type="evidence" value="ECO:0007669"/>
    <property type="project" value="InterPro"/>
</dbReference>
<dbReference type="GO" id="GO:0009378">
    <property type="term" value="F:four-way junction helicase activity"/>
    <property type="evidence" value="ECO:0007669"/>
    <property type="project" value="TreeGrafter"/>
</dbReference>
<comment type="similarity">
    <text evidence="1">Belongs to the helicase family. RecQ subfamily.</text>
</comment>
<dbReference type="Pfam" id="PF00271">
    <property type="entry name" value="Helicase_C"/>
    <property type="match status" value="1"/>
</dbReference>
<name>A0A8H6WFP7_9AGAR</name>
<evidence type="ECO:0000256" key="2">
    <source>
        <dbReference type="ARBA" id="ARBA00022741"/>
    </source>
</evidence>
<dbReference type="PROSITE" id="PS51192">
    <property type="entry name" value="HELICASE_ATP_BIND_1"/>
    <property type="match status" value="1"/>
</dbReference>
<dbReference type="GO" id="GO:0003677">
    <property type="term" value="F:DNA binding"/>
    <property type="evidence" value="ECO:0007669"/>
    <property type="project" value="UniProtKB-KW"/>
</dbReference>
<dbReference type="InterPro" id="IPR018982">
    <property type="entry name" value="RQC_domain"/>
</dbReference>
<dbReference type="EMBL" id="JACAZF010000001">
    <property type="protein sequence ID" value="KAF7314971.1"/>
    <property type="molecule type" value="Genomic_DNA"/>
</dbReference>
<dbReference type="InterPro" id="IPR011545">
    <property type="entry name" value="DEAD/DEAH_box_helicase_dom"/>
</dbReference>
<dbReference type="GO" id="GO:0005634">
    <property type="term" value="C:nucleus"/>
    <property type="evidence" value="ECO:0007669"/>
    <property type="project" value="TreeGrafter"/>
</dbReference>
<evidence type="ECO:0000256" key="6">
    <source>
        <dbReference type="ARBA" id="ARBA00023125"/>
    </source>
</evidence>
<keyword evidence="3" id="KW-0378">Hydrolase</keyword>
<dbReference type="Gene3D" id="3.40.50.720">
    <property type="entry name" value="NAD(P)-binding Rossmann-like Domain"/>
    <property type="match status" value="1"/>
</dbReference>
<dbReference type="GO" id="GO:0005694">
    <property type="term" value="C:chromosome"/>
    <property type="evidence" value="ECO:0007669"/>
    <property type="project" value="TreeGrafter"/>
</dbReference>
<proteinExistence type="inferred from homology"/>
<gene>
    <name evidence="14" type="ORF">MIND_00011200</name>
</gene>
<dbReference type="CDD" id="cd17920">
    <property type="entry name" value="DEXHc_RecQ"/>
    <property type="match status" value="1"/>
</dbReference>
<dbReference type="Pfam" id="PF00106">
    <property type="entry name" value="adh_short"/>
    <property type="match status" value="1"/>
</dbReference>
<dbReference type="NCBIfam" id="TIGR00614">
    <property type="entry name" value="recQ_fam"/>
    <property type="match status" value="1"/>
</dbReference>
<dbReference type="GeneID" id="59339600"/>
<dbReference type="PANTHER" id="PTHR13710">
    <property type="entry name" value="DNA HELICASE RECQ FAMILY MEMBER"/>
    <property type="match status" value="1"/>
</dbReference>
<dbReference type="EC" id="5.6.2.4" evidence="10"/>
<accession>A0A8H6WFP7</accession>
<dbReference type="InterPro" id="IPR036390">
    <property type="entry name" value="WH_DNA-bd_sf"/>
</dbReference>
<organism evidence="14 15">
    <name type="scientific">Mycena indigotica</name>
    <dbReference type="NCBI Taxonomy" id="2126181"/>
    <lineage>
        <taxon>Eukaryota</taxon>
        <taxon>Fungi</taxon>
        <taxon>Dikarya</taxon>
        <taxon>Basidiomycota</taxon>
        <taxon>Agaricomycotina</taxon>
        <taxon>Agaricomycetes</taxon>
        <taxon>Agaricomycetidae</taxon>
        <taxon>Agaricales</taxon>
        <taxon>Marasmiineae</taxon>
        <taxon>Mycenaceae</taxon>
        <taxon>Mycena</taxon>
    </lineage>
</organism>
<dbReference type="InterPro" id="IPR014001">
    <property type="entry name" value="Helicase_ATP-bd"/>
</dbReference>
<evidence type="ECO:0000256" key="3">
    <source>
        <dbReference type="ARBA" id="ARBA00022801"/>
    </source>
</evidence>
<feature type="region of interest" description="Disordered" evidence="11">
    <location>
        <begin position="1003"/>
        <end position="1038"/>
    </location>
</feature>
<dbReference type="InterPro" id="IPR036388">
    <property type="entry name" value="WH-like_DNA-bd_sf"/>
</dbReference>
<dbReference type="PRINTS" id="PR00080">
    <property type="entry name" value="SDRFAMILY"/>
</dbReference>
<dbReference type="Pfam" id="PF00270">
    <property type="entry name" value="DEAD"/>
    <property type="match status" value="1"/>
</dbReference>
<evidence type="ECO:0000256" key="8">
    <source>
        <dbReference type="ARBA" id="ARBA00023242"/>
    </source>
</evidence>
<dbReference type="GO" id="GO:0005524">
    <property type="term" value="F:ATP binding"/>
    <property type="evidence" value="ECO:0007669"/>
    <property type="project" value="UniProtKB-KW"/>
</dbReference>
<dbReference type="SUPFAM" id="SSF46785">
    <property type="entry name" value="Winged helix' DNA-binding domain"/>
    <property type="match status" value="1"/>
</dbReference>
<evidence type="ECO:0000256" key="1">
    <source>
        <dbReference type="ARBA" id="ARBA00005446"/>
    </source>
</evidence>
<dbReference type="InterPro" id="IPR036291">
    <property type="entry name" value="NAD(P)-bd_dom_sf"/>
</dbReference>
<evidence type="ECO:0000313" key="15">
    <source>
        <dbReference type="Proteomes" id="UP000636479"/>
    </source>
</evidence>
<dbReference type="PRINTS" id="PR00081">
    <property type="entry name" value="GDHRDH"/>
</dbReference>
<evidence type="ECO:0000256" key="5">
    <source>
        <dbReference type="ARBA" id="ARBA00022840"/>
    </source>
</evidence>
<dbReference type="AlphaFoldDB" id="A0A8H6WFP7"/>
<dbReference type="GO" id="GO:0016787">
    <property type="term" value="F:hydrolase activity"/>
    <property type="evidence" value="ECO:0007669"/>
    <property type="project" value="UniProtKB-KW"/>
</dbReference>
<dbReference type="PANTHER" id="PTHR13710:SF153">
    <property type="entry name" value="RECQ-LIKE DNA HELICASE BLM"/>
    <property type="match status" value="1"/>
</dbReference>
<dbReference type="OrthoDB" id="2898618at2759"/>
<comment type="catalytic activity">
    <reaction evidence="9">
        <text>Couples ATP hydrolysis with the unwinding of duplex DNA by translocating in the 3'-5' direction.</text>
        <dbReference type="EC" id="5.6.2.4"/>
    </reaction>
</comment>
<evidence type="ECO:0000256" key="9">
    <source>
        <dbReference type="ARBA" id="ARBA00034617"/>
    </source>
</evidence>
<keyword evidence="5" id="KW-0067">ATP-binding</keyword>
<dbReference type="SUPFAM" id="SSF51735">
    <property type="entry name" value="NAD(P)-binding Rossmann-fold domains"/>
    <property type="match status" value="1"/>
</dbReference>
<feature type="domain" description="Helicase ATP-binding" evidence="12">
    <location>
        <begin position="466"/>
        <end position="665"/>
    </location>
</feature>
<evidence type="ECO:0000259" key="13">
    <source>
        <dbReference type="PROSITE" id="PS51194"/>
    </source>
</evidence>
<dbReference type="Pfam" id="PF13561">
    <property type="entry name" value="adh_short_C2"/>
    <property type="match status" value="1"/>
</dbReference>
<keyword evidence="8" id="KW-0539">Nucleus</keyword>
<protein>
    <recommendedName>
        <fullName evidence="10">DNA 3'-5' helicase</fullName>
        <ecNumber evidence="10">5.6.2.4</ecNumber>
    </recommendedName>
</protein>
<dbReference type="GO" id="GO:0043138">
    <property type="term" value="F:3'-5' DNA helicase activity"/>
    <property type="evidence" value="ECO:0007669"/>
    <property type="project" value="UniProtKB-EC"/>
</dbReference>
<dbReference type="GO" id="GO:0000724">
    <property type="term" value="P:double-strand break repair via homologous recombination"/>
    <property type="evidence" value="ECO:0007669"/>
    <property type="project" value="TreeGrafter"/>
</dbReference>
<reference evidence="14" key="1">
    <citation type="submission" date="2020-05" db="EMBL/GenBank/DDBJ databases">
        <title>Mycena genomes resolve the evolution of fungal bioluminescence.</title>
        <authorList>
            <person name="Tsai I.J."/>
        </authorList>
    </citation>
    <scope>NUCLEOTIDE SEQUENCE</scope>
    <source>
        <strain evidence="14">171206Taipei</strain>
    </source>
</reference>
<feature type="compositionally biased region" description="Basic residues" evidence="11">
    <location>
        <begin position="1005"/>
        <end position="1029"/>
    </location>
</feature>
<keyword evidence="2" id="KW-0547">Nucleotide-binding</keyword>
<evidence type="ECO:0000313" key="14">
    <source>
        <dbReference type="EMBL" id="KAF7314971.1"/>
    </source>
</evidence>
<keyword evidence="4" id="KW-0347">Helicase</keyword>
<dbReference type="RefSeq" id="XP_037224994.1">
    <property type="nucleotide sequence ID" value="XM_037357084.1"/>
</dbReference>
<evidence type="ECO:0000256" key="4">
    <source>
        <dbReference type="ARBA" id="ARBA00022806"/>
    </source>
</evidence>
<dbReference type="InterPro" id="IPR027417">
    <property type="entry name" value="P-loop_NTPase"/>
</dbReference>
<dbReference type="SMART" id="SM00487">
    <property type="entry name" value="DEXDc"/>
    <property type="match status" value="1"/>
</dbReference>
<evidence type="ECO:0000256" key="7">
    <source>
        <dbReference type="ARBA" id="ARBA00023235"/>
    </source>
</evidence>
<keyword evidence="6" id="KW-0238">DNA-binding</keyword>
<dbReference type="Proteomes" id="UP000636479">
    <property type="component" value="Unassembled WGS sequence"/>
</dbReference>
<dbReference type="CDD" id="cd18794">
    <property type="entry name" value="SF2_C_RecQ"/>
    <property type="match status" value="1"/>
</dbReference>
<evidence type="ECO:0000256" key="10">
    <source>
        <dbReference type="ARBA" id="ARBA00034808"/>
    </source>
</evidence>
<feature type="domain" description="Helicase C-terminal" evidence="13">
    <location>
        <begin position="691"/>
        <end position="856"/>
    </location>
</feature>
<sequence>MADLSISNLFNVKGKTVLVTGGGVGVGKMIATGFAQNGANVYIAARKEKQLQEAVQDIKKVARGSVDYIVANVASKAGCDALIAEFKKRADTLHVLVNNSGITWGGPFENFPEEKGWDNVYAVNVKSIFYMTAGCVLALLTSHCKRSQCLVSRLSDYLTKAGTPTDPARVINVSSIASVDPFSEGALSDAGNGTWSYQSSKAAVNHLTSQLAVKLAPGCVTVNAILPGVYPSKMTAFGLQKAGDKMNAAQPMGRVGAPSDMAGLTLFLASPASAHITGAHIITDGGARLYKTTAFPFFVPLCAPCLIMSYRDDLDDRPAVKRRRADSAAAASPAKHSDLAEKTPQHLRRLLATNIQLRNQFNVQLDNHETACDVVLVQLLKFECVERLRAILLALNMDCDRLDDNWDMDQELERNEETPDEELWSPPLSPSMEDEQTRDLLHAQYAEILNSTFNIKELHIEQAVAIDLALKNKDVLVLQPAGSGKSLIFQLPAMIEHNVHPHKVTIVISPILALIRDQLRACREKGIPVLAITSDSEENITSANIHQRLRDERPVLIYTTPEQCRPTRWLHPILLGLYKDEYISRFALDEVHCMLSWGLTFRPAVSLDDSISWAAFELTHIPPQYLDINFLRRDFPAVPIVGLSATLSPRDVVEITRHLGLNNPILVRASLARPNLHIAIEHKHSSQTSNTVVDIINNRHRHHSGIIYRETRKSCERLATKLGERGILAAAYHAGLTENTLARVYNDWMSNKIRVIVATISFGLGIDKPDVRFVFHVDSPKSISSYFQEIGRAGRDGKKAECIWFYRYKDLVRELHPSGPNAMSLLKLREQKDAQAISSVAQEPVCVVRQVLRNLGEQSSPCGVCSNCKNLASGPLKTVDMTAFAKDVLDYLRAIFTDTPGGRITPAHLAKLLSGSVDKSTRKNNWDSYPGYGSAKRRGMSQDVVEIALDKLIFRHVLAVRCSDDTMAGGGYGFSNHWYLKLGAKAHDFKYLDDDGSLLESRSRATWRPRPTPKKKTLKRKTLTSRRQPRAYLSDDETASGDCEFELNDDDHNTALSQTSLPGPTRCPGRSYISDIPMDLEVNPLSVQFPCQPQLWQDGDDSDSDGCIVTYGSDI</sequence>
<dbReference type="GO" id="GO:0005737">
    <property type="term" value="C:cytoplasm"/>
    <property type="evidence" value="ECO:0007669"/>
    <property type="project" value="TreeGrafter"/>
</dbReference>
<dbReference type="PROSITE" id="PS51194">
    <property type="entry name" value="HELICASE_CTER"/>
    <property type="match status" value="1"/>
</dbReference>
<keyword evidence="7" id="KW-0413">Isomerase</keyword>
<evidence type="ECO:0000256" key="11">
    <source>
        <dbReference type="SAM" id="MobiDB-lite"/>
    </source>
</evidence>